<dbReference type="OrthoDB" id="2985014at2759"/>
<keyword evidence="4" id="KW-0769">Symport</keyword>
<dbReference type="FunFam" id="1.20.1250.20:FF:000423">
    <property type="entry name" value="Putative inorganic phosphate cotransporter-like Protein"/>
    <property type="match status" value="1"/>
</dbReference>
<dbReference type="Pfam" id="PF07690">
    <property type="entry name" value="MFS_1"/>
    <property type="match status" value="1"/>
</dbReference>
<keyword evidence="5 7" id="KW-1133">Transmembrane helix</keyword>
<dbReference type="PANTHER" id="PTHR11662">
    <property type="entry name" value="SOLUTE CARRIER FAMILY 17"/>
    <property type="match status" value="1"/>
</dbReference>
<dbReference type="PROSITE" id="PS50850">
    <property type="entry name" value="MFS"/>
    <property type="match status" value="1"/>
</dbReference>
<feature type="transmembrane region" description="Helical" evidence="7">
    <location>
        <begin position="196"/>
        <end position="221"/>
    </location>
</feature>
<evidence type="ECO:0000256" key="4">
    <source>
        <dbReference type="ARBA" id="ARBA00022847"/>
    </source>
</evidence>
<comment type="caution">
    <text evidence="9">The sequence shown here is derived from an EMBL/GenBank/DDBJ whole genome shotgun (WGS) entry which is preliminary data.</text>
</comment>
<evidence type="ECO:0000256" key="5">
    <source>
        <dbReference type="ARBA" id="ARBA00022989"/>
    </source>
</evidence>
<feature type="domain" description="Major facilitator superfamily (MFS) profile" evidence="8">
    <location>
        <begin position="1"/>
        <end position="485"/>
    </location>
</feature>
<dbReference type="PANTHER" id="PTHR11662:SF399">
    <property type="entry name" value="FI19708P1-RELATED"/>
    <property type="match status" value="1"/>
</dbReference>
<organism evidence="9 10">
    <name type="scientific">Amphibalanus amphitrite</name>
    <name type="common">Striped barnacle</name>
    <name type="synonym">Balanus amphitrite</name>
    <dbReference type="NCBI Taxonomy" id="1232801"/>
    <lineage>
        <taxon>Eukaryota</taxon>
        <taxon>Metazoa</taxon>
        <taxon>Ecdysozoa</taxon>
        <taxon>Arthropoda</taxon>
        <taxon>Crustacea</taxon>
        <taxon>Multicrustacea</taxon>
        <taxon>Cirripedia</taxon>
        <taxon>Thoracica</taxon>
        <taxon>Thoracicalcarea</taxon>
        <taxon>Balanomorpha</taxon>
        <taxon>Balanoidea</taxon>
        <taxon>Balanidae</taxon>
        <taxon>Amphibalaninae</taxon>
        <taxon>Amphibalanus</taxon>
    </lineage>
</organism>
<feature type="transmembrane region" description="Helical" evidence="7">
    <location>
        <begin position="363"/>
        <end position="382"/>
    </location>
</feature>
<dbReference type="Proteomes" id="UP000440578">
    <property type="component" value="Unassembled WGS sequence"/>
</dbReference>
<evidence type="ECO:0000256" key="3">
    <source>
        <dbReference type="ARBA" id="ARBA00022692"/>
    </source>
</evidence>
<dbReference type="EMBL" id="VIIS01001449">
    <property type="protein sequence ID" value="KAF0298029.1"/>
    <property type="molecule type" value="Genomic_DNA"/>
</dbReference>
<feature type="transmembrane region" description="Helical" evidence="7">
    <location>
        <begin position="227"/>
        <end position="245"/>
    </location>
</feature>
<keyword evidence="2" id="KW-0813">Transport</keyword>
<feature type="transmembrane region" description="Helical" evidence="7">
    <location>
        <begin position="418"/>
        <end position="437"/>
    </location>
</feature>
<evidence type="ECO:0000313" key="10">
    <source>
        <dbReference type="Proteomes" id="UP000440578"/>
    </source>
</evidence>
<dbReference type="AlphaFoldDB" id="A0A6A4VYS0"/>
<feature type="transmembrane region" description="Helical" evidence="7">
    <location>
        <begin position="163"/>
        <end position="184"/>
    </location>
</feature>
<protein>
    <submittedName>
        <fullName evidence="9">Vesicular glutamate transporter 2</fullName>
    </submittedName>
</protein>
<proteinExistence type="predicted"/>
<dbReference type="GO" id="GO:0016020">
    <property type="term" value="C:membrane"/>
    <property type="evidence" value="ECO:0007669"/>
    <property type="project" value="UniProtKB-SubCell"/>
</dbReference>
<dbReference type="Gene3D" id="1.20.1250.20">
    <property type="entry name" value="MFS general substrate transporter like domains"/>
    <property type="match status" value="2"/>
</dbReference>
<dbReference type="FunFam" id="1.20.1250.20:FF:000003">
    <property type="entry name" value="Solute carrier family 17 member 3"/>
    <property type="match status" value="1"/>
</dbReference>
<dbReference type="GO" id="GO:0015293">
    <property type="term" value="F:symporter activity"/>
    <property type="evidence" value="ECO:0007669"/>
    <property type="project" value="UniProtKB-KW"/>
</dbReference>
<evidence type="ECO:0000256" key="6">
    <source>
        <dbReference type="ARBA" id="ARBA00023136"/>
    </source>
</evidence>
<keyword evidence="3 7" id="KW-0812">Transmembrane</keyword>
<gene>
    <name evidence="9" type="primary">SLC17A6_3</name>
    <name evidence="9" type="ORF">FJT64_004612</name>
</gene>
<dbReference type="InterPro" id="IPR036259">
    <property type="entry name" value="MFS_trans_sf"/>
</dbReference>
<dbReference type="InterPro" id="IPR050382">
    <property type="entry name" value="MFS_Na/Anion_cotransporter"/>
</dbReference>
<reference evidence="9 10" key="1">
    <citation type="submission" date="2019-07" db="EMBL/GenBank/DDBJ databases">
        <title>Draft genome assembly of a fouling barnacle, Amphibalanus amphitrite (Darwin, 1854): The first reference genome for Thecostraca.</title>
        <authorList>
            <person name="Kim W."/>
        </authorList>
    </citation>
    <scope>NUCLEOTIDE SEQUENCE [LARGE SCALE GENOMIC DNA]</scope>
    <source>
        <strain evidence="9">SNU_AA5</strain>
        <tissue evidence="9">Soma without cirri and trophi</tissue>
    </source>
</reference>
<sequence>MALRVVLNVTIIAMETPAELTPSNISGALRVPLITTTVIRPALPWEAVLPLSVDARWTEMTSNAADSPFSAKLLVNTEESEEVLVSTETNQTVGTGGSLQLDSLSRGLVLSSFYWGYMVSQVPGGRLADRFGARRVLAVSLGITSLLALLLPVAAQAGATGVIAVRLLQGLATGPVLPSLFPLLARWLPADERQTACALITAAQLLAVAAISPAAASLSVALGWQSVFYVTGGIGMLWLLVWWLCMYDSPAEHPAACECELRRIGVSASLPASSATPPYCAILCSAPVWAIVICEAANMWGQQLLVTLVPLYLKDAVGLDLHTSGILSGVPHIGRALLGLLLGLNGDLALRRGWLKPLALRRLATVASCGGVSVCLLSLPLVAHLPPAVTAALFCLAGLATAFTTVGHPLSTIDVSPTFCGTVFGLANTAGGAASLLSPLAAGAILILDGSSWISVTGFYVNQKWKISTWCVFQKFNQFDPNGPK</sequence>
<accession>A0A6A4VYS0</accession>
<name>A0A6A4VYS0_AMPAM</name>
<dbReference type="InterPro" id="IPR011701">
    <property type="entry name" value="MFS"/>
</dbReference>
<evidence type="ECO:0000259" key="8">
    <source>
        <dbReference type="PROSITE" id="PS50850"/>
    </source>
</evidence>
<dbReference type="SUPFAM" id="SSF103473">
    <property type="entry name" value="MFS general substrate transporter"/>
    <property type="match status" value="1"/>
</dbReference>
<evidence type="ECO:0000256" key="1">
    <source>
        <dbReference type="ARBA" id="ARBA00004141"/>
    </source>
</evidence>
<comment type="subcellular location">
    <subcellularLocation>
        <location evidence="1">Membrane</location>
        <topology evidence="1">Multi-pass membrane protein</topology>
    </subcellularLocation>
</comment>
<evidence type="ECO:0000313" key="9">
    <source>
        <dbReference type="EMBL" id="KAF0298029.1"/>
    </source>
</evidence>
<keyword evidence="10" id="KW-1185">Reference proteome</keyword>
<evidence type="ECO:0000256" key="2">
    <source>
        <dbReference type="ARBA" id="ARBA00022448"/>
    </source>
</evidence>
<evidence type="ECO:0000256" key="7">
    <source>
        <dbReference type="SAM" id="Phobius"/>
    </source>
</evidence>
<dbReference type="InterPro" id="IPR020846">
    <property type="entry name" value="MFS_dom"/>
</dbReference>
<feature type="transmembrane region" description="Helical" evidence="7">
    <location>
        <begin position="136"/>
        <end position="157"/>
    </location>
</feature>
<feature type="transmembrane region" description="Helical" evidence="7">
    <location>
        <begin position="388"/>
        <end position="406"/>
    </location>
</feature>
<keyword evidence="6 7" id="KW-0472">Membrane</keyword>
<dbReference type="GO" id="GO:0006820">
    <property type="term" value="P:monoatomic anion transport"/>
    <property type="evidence" value="ECO:0007669"/>
    <property type="project" value="TreeGrafter"/>
</dbReference>